<name>A0A7W7HCZ9_9ACTN</name>
<reference evidence="2 5" key="2">
    <citation type="submission" date="2021-01" db="EMBL/GenBank/DDBJ databases">
        <title>Whole genome shotgun sequence of Actinoplanes lobatus NBRC 12513.</title>
        <authorList>
            <person name="Komaki H."/>
            <person name="Tamura T."/>
        </authorList>
    </citation>
    <scope>NUCLEOTIDE SEQUENCE [LARGE SCALE GENOMIC DNA]</scope>
    <source>
        <strain evidence="2 5">NBRC 12513</strain>
    </source>
</reference>
<feature type="compositionally biased region" description="Basic residues" evidence="1">
    <location>
        <begin position="57"/>
        <end position="66"/>
    </location>
</feature>
<accession>A0A7W7HCZ9</accession>
<organism evidence="3 4">
    <name type="scientific">Actinoplanes lobatus</name>
    <dbReference type="NCBI Taxonomy" id="113568"/>
    <lineage>
        <taxon>Bacteria</taxon>
        <taxon>Bacillati</taxon>
        <taxon>Actinomycetota</taxon>
        <taxon>Actinomycetes</taxon>
        <taxon>Micromonosporales</taxon>
        <taxon>Micromonosporaceae</taxon>
        <taxon>Actinoplanes</taxon>
    </lineage>
</organism>
<evidence type="ECO:0000313" key="4">
    <source>
        <dbReference type="Proteomes" id="UP000590511"/>
    </source>
</evidence>
<sequence>MAIAHLAVLSAALSALLILPCAASIMLSGQASDLRHLLTRRGRRELRARNGRDRAAQRHSARRSSRRQVERGPRGRHERASLRRLDRGMKNWDPSRLAALRPPPIERIAYELRRLDQQRRSGLVAQSEALYNAVMLAYDTYLRMACRCLGVPERLQSLTGSDLDLERLRVEATLEAAGLILRRETGPSA</sequence>
<gene>
    <name evidence="2" type="ORF">Alo02nite_30040</name>
    <name evidence="3" type="ORF">BJ964_002418</name>
</gene>
<evidence type="ECO:0000313" key="5">
    <source>
        <dbReference type="Proteomes" id="UP000631312"/>
    </source>
</evidence>
<feature type="region of interest" description="Disordered" evidence="1">
    <location>
        <begin position="45"/>
        <end position="85"/>
    </location>
</feature>
<comment type="caution">
    <text evidence="3">The sequence shown here is derived from an EMBL/GenBank/DDBJ whole genome shotgun (WGS) entry which is preliminary data.</text>
</comment>
<dbReference type="RefSeq" id="WP_188120766.1">
    <property type="nucleotide sequence ID" value="NZ_BOMP01000038.1"/>
</dbReference>
<feature type="compositionally biased region" description="Basic and acidic residues" evidence="1">
    <location>
        <begin position="45"/>
        <end position="56"/>
    </location>
</feature>
<dbReference type="Proteomes" id="UP000631312">
    <property type="component" value="Unassembled WGS sequence"/>
</dbReference>
<dbReference type="EMBL" id="BOMP01000038">
    <property type="protein sequence ID" value="GIE40106.1"/>
    <property type="molecule type" value="Genomic_DNA"/>
</dbReference>
<evidence type="ECO:0000313" key="3">
    <source>
        <dbReference type="EMBL" id="MBB4748257.1"/>
    </source>
</evidence>
<keyword evidence="5" id="KW-1185">Reference proteome</keyword>
<evidence type="ECO:0000256" key="1">
    <source>
        <dbReference type="SAM" id="MobiDB-lite"/>
    </source>
</evidence>
<feature type="compositionally biased region" description="Basic and acidic residues" evidence="1">
    <location>
        <begin position="67"/>
        <end position="85"/>
    </location>
</feature>
<dbReference type="AlphaFoldDB" id="A0A7W7HCZ9"/>
<dbReference type="EMBL" id="JACHNC010000001">
    <property type="protein sequence ID" value="MBB4748257.1"/>
    <property type="molecule type" value="Genomic_DNA"/>
</dbReference>
<dbReference type="Proteomes" id="UP000590511">
    <property type="component" value="Unassembled WGS sequence"/>
</dbReference>
<protein>
    <submittedName>
        <fullName evidence="3">Uncharacterized protein</fullName>
    </submittedName>
</protein>
<evidence type="ECO:0000313" key="2">
    <source>
        <dbReference type="EMBL" id="GIE40106.1"/>
    </source>
</evidence>
<reference evidence="3 4" key="1">
    <citation type="submission" date="2020-08" db="EMBL/GenBank/DDBJ databases">
        <title>Sequencing the genomes of 1000 actinobacteria strains.</title>
        <authorList>
            <person name="Klenk H.-P."/>
        </authorList>
    </citation>
    <scope>NUCLEOTIDE SEQUENCE [LARGE SCALE GENOMIC DNA]</scope>
    <source>
        <strain evidence="3 4">DSM 43150</strain>
    </source>
</reference>
<proteinExistence type="predicted"/>